<comment type="caution">
    <text evidence="9">The sequence shown here is derived from an EMBL/GenBank/DDBJ whole genome shotgun (WGS) entry which is preliminary data.</text>
</comment>
<evidence type="ECO:0000256" key="3">
    <source>
        <dbReference type="ARBA" id="ARBA00022448"/>
    </source>
</evidence>
<evidence type="ECO:0000256" key="2">
    <source>
        <dbReference type="ARBA" id="ARBA00009261"/>
    </source>
</evidence>
<dbReference type="PRINTS" id="PR00175">
    <property type="entry name" value="NAALASMPORT"/>
</dbReference>
<protein>
    <submittedName>
        <fullName evidence="9">Sodium:alanine symporter family protein</fullName>
    </submittedName>
</protein>
<feature type="transmembrane region" description="Helical" evidence="8">
    <location>
        <begin position="325"/>
        <end position="344"/>
    </location>
</feature>
<organism evidence="9 10">
    <name type="scientific">Candidatus Caccovicinus merdipullorum</name>
    <dbReference type="NCBI Taxonomy" id="2840724"/>
    <lineage>
        <taxon>Bacteria</taxon>
        <taxon>Bacillati</taxon>
        <taxon>Bacillota</taxon>
        <taxon>Clostridia</taxon>
        <taxon>Eubacteriales</taxon>
        <taxon>Candidatus Caccovicinus</taxon>
    </lineage>
</organism>
<comment type="subcellular location">
    <subcellularLocation>
        <location evidence="1 8">Cell membrane</location>
        <topology evidence="1 8">Multi-pass membrane protein</topology>
    </subcellularLocation>
</comment>
<dbReference type="GO" id="GO:0005283">
    <property type="term" value="F:amino acid:sodium symporter activity"/>
    <property type="evidence" value="ECO:0007669"/>
    <property type="project" value="InterPro"/>
</dbReference>
<accession>A0A9D1GH49</accession>
<dbReference type="PANTHER" id="PTHR30330:SF14">
    <property type="entry name" value="SODIUM_AMINO ACID (ALANINE) SYMPORTER"/>
    <property type="match status" value="1"/>
</dbReference>
<evidence type="ECO:0000256" key="4">
    <source>
        <dbReference type="ARBA" id="ARBA00022475"/>
    </source>
</evidence>
<feature type="transmembrane region" description="Helical" evidence="8">
    <location>
        <begin position="364"/>
        <end position="392"/>
    </location>
</feature>
<evidence type="ECO:0000313" key="9">
    <source>
        <dbReference type="EMBL" id="HIT40890.1"/>
    </source>
</evidence>
<keyword evidence="3 8" id="KW-0813">Transport</keyword>
<dbReference type="Pfam" id="PF01235">
    <property type="entry name" value="Na_Ala_symp"/>
    <property type="match status" value="1"/>
</dbReference>
<feature type="transmembrane region" description="Helical" evidence="8">
    <location>
        <begin position="257"/>
        <end position="280"/>
    </location>
</feature>
<dbReference type="PANTHER" id="PTHR30330">
    <property type="entry name" value="AGSS FAMILY TRANSPORTER, SODIUM-ALANINE"/>
    <property type="match status" value="1"/>
</dbReference>
<dbReference type="InterPro" id="IPR001463">
    <property type="entry name" value="Na/Ala_symport"/>
</dbReference>
<reference evidence="9" key="1">
    <citation type="submission" date="2020-10" db="EMBL/GenBank/DDBJ databases">
        <authorList>
            <person name="Gilroy R."/>
        </authorList>
    </citation>
    <scope>NUCLEOTIDE SEQUENCE</scope>
    <source>
        <strain evidence="9">CHK123-3438</strain>
    </source>
</reference>
<dbReference type="Proteomes" id="UP000886860">
    <property type="component" value="Unassembled WGS sequence"/>
</dbReference>
<evidence type="ECO:0000256" key="6">
    <source>
        <dbReference type="ARBA" id="ARBA00022989"/>
    </source>
</evidence>
<feature type="transmembrane region" description="Helical" evidence="8">
    <location>
        <begin position="154"/>
        <end position="172"/>
    </location>
</feature>
<dbReference type="Gene3D" id="1.20.1740.10">
    <property type="entry name" value="Amino acid/polyamine transporter I"/>
    <property type="match status" value="1"/>
</dbReference>
<name>A0A9D1GH49_9FIRM</name>
<evidence type="ECO:0000256" key="5">
    <source>
        <dbReference type="ARBA" id="ARBA00022692"/>
    </source>
</evidence>
<feature type="transmembrane region" description="Helical" evidence="8">
    <location>
        <begin position="228"/>
        <end position="251"/>
    </location>
</feature>
<keyword evidence="8" id="KW-0769">Symport</keyword>
<reference evidence="9" key="2">
    <citation type="journal article" date="2021" name="PeerJ">
        <title>Extensive microbial diversity within the chicken gut microbiome revealed by metagenomics and culture.</title>
        <authorList>
            <person name="Gilroy R."/>
            <person name="Ravi A."/>
            <person name="Getino M."/>
            <person name="Pursley I."/>
            <person name="Horton D.L."/>
            <person name="Alikhan N.F."/>
            <person name="Baker D."/>
            <person name="Gharbi K."/>
            <person name="Hall N."/>
            <person name="Watson M."/>
            <person name="Adriaenssens E.M."/>
            <person name="Foster-Nyarko E."/>
            <person name="Jarju S."/>
            <person name="Secka A."/>
            <person name="Antonio M."/>
            <person name="Oren A."/>
            <person name="Chaudhuri R.R."/>
            <person name="La Ragione R."/>
            <person name="Hildebrand F."/>
            <person name="Pallen M.J."/>
        </authorList>
    </citation>
    <scope>NUCLEOTIDE SEQUENCE</scope>
    <source>
        <strain evidence="9">CHK123-3438</strain>
    </source>
</reference>
<dbReference type="NCBIfam" id="TIGR00835">
    <property type="entry name" value="agcS"/>
    <property type="match status" value="1"/>
</dbReference>
<comment type="similarity">
    <text evidence="2 8">Belongs to the alanine or glycine:cation symporter (AGCS) (TC 2.A.25) family.</text>
</comment>
<feature type="transmembrane region" description="Helical" evidence="8">
    <location>
        <begin position="412"/>
        <end position="429"/>
    </location>
</feature>
<feature type="transmembrane region" description="Helical" evidence="8">
    <location>
        <begin position="192"/>
        <end position="216"/>
    </location>
</feature>
<dbReference type="AlphaFoldDB" id="A0A9D1GH49"/>
<evidence type="ECO:0000256" key="1">
    <source>
        <dbReference type="ARBA" id="ARBA00004651"/>
    </source>
</evidence>
<keyword evidence="4 8" id="KW-1003">Cell membrane</keyword>
<keyword evidence="5 8" id="KW-0812">Transmembrane</keyword>
<sequence>MIDFLNWLDGVLWGVPLIVLMIATGLYFTVRSGFFQFRHFGWIMKRTAGQMFGSDKEAKQSEQGMLTAFEAISTAIGGTVGFGNIAGVATAVAAGGPGAVLWMWLTACLGMILKQVEVTLGCYYRRKNEKGEYYGGPTYYMERGLGTERGWGKLWLIPAVIFGIGIFSTFFVTSSNLTAAQVVSGAFKLPDLTVGGITVEGVILVGILLCVLTYLITSGGTKKIASVFSKLVPFMSFLYILMGIGMILANLSQVPEAIASIFTNAFTGTAAIGGFAGCAVSEMIRVGMARSVYSNEAGWGTSPMIHASAHTRHPVEQGLWGSFEVFFDTVVVCTITALSVILSGKWTDGSNGGTLALNAFAGSFGTAGSILLAVIMVIFTVTTSGGWFTYYLAILEHLYKKEGPLKDLVMKVFYAVRALPGLLWTIYLVKTDNQGFIWTLVDITSAIPTFINVAVILILSSQYFKLLKDYKARYLSIGKMEKDARLFYEDGMKEMR</sequence>
<proteinExistence type="inferred from homology"/>
<keyword evidence="6 8" id="KW-1133">Transmembrane helix</keyword>
<feature type="transmembrane region" description="Helical" evidence="8">
    <location>
        <begin position="435"/>
        <end position="459"/>
    </location>
</feature>
<dbReference type="GO" id="GO:0005886">
    <property type="term" value="C:plasma membrane"/>
    <property type="evidence" value="ECO:0007669"/>
    <property type="project" value="UniProtKB-SubCell"/>
</dbReference>
<gene>
    <name evidence="9" type="ORF">IAB60_02135</name>
</gene>
<keyword evidence="7 8" id="KW-0472">Membrane</keyword>
<evidence type="ECO:0000256" key="7">
    <source>
        <dbReference type="ARBA" id="ARBA00023136"/>
    </source>
</evidence>
<feature type="transmembrane region" description="Helical" evidence="8">
    <location>
        <begin position="12"/>
        <end position="30"/>
    </location>
</feature>
<evidence type="ECO:0000313" key="10">
    <source>
        <dbReference type="Proteomes" id="UP000886860"/>
    </source>
</evidence>
<dbReference type="EMBL" id="DVKS01000037">
    <property type="protein sequence ID" value="HIT40890.1"/>
    <property type="molecule type" value="Genomic_DNA"/>
</dbReference>
<evidence type="ECO:0000256" key="8">
    <source>
        <dbReference type="RuleBase" id="RU363064"/>
    </source>
</evidence>